<dbReference type="EMBL" id="FOGF01000020">
    <property type="protein sequence ID" value="SER12232.1"/>
    <property type="molecule type" value="Genomic_DNA"/>
</dbReference>
<proteinExistence type="predicted"/>
<evidence type="ECO:0000256" key="1">
    <source>
        <dbReference type="SAM" id="Phobius"/>
    </source>
</evidence>
<sequence>MFAQVFPLFQDTEPFQVLPVMYKDGFMNAGIHPTEVNPTIMGVSAMIALVVNVVAFASIIKCAKKLGINPYKQEVWVSTHDFVEAMVCV</sequence>
<dbReference type="OrthoDB" id="7054801at2"/>
<evidence type="ECO:0000313" key="3">
    <source>
        <dbReference type="Proteomes" id="UP000198556"/>
    </source>
</evidence>
<keyword evidence="1" id="KW-0812">Transmembrane</keyword>
<reference evidence="2 3" key="1">
    <citation type="submission" date="2016-10" db="EMBL/GenBank/DDBJ databases">
        <authorList>
            <person name="de Groot N.N."/>
        </authorList>
    </citation>
    <scope>NUCLEOTIDE SEQUENCE [LARGE SCALE GENOMIC DNA]</scope>
    <source>
        <strain evidence="2 3">DSM 15827</strain>
    </source>
</reference>
<evidence type="ECO:0000313" key="2">
    <source>
        <dbReference type="EMBL" id="SER12232.1"/>
    </source>
</evidence>
<protein>
    <submittedName>
        <fullName evidence="2">Uncharacterized protein</fullName>
    </submittedName>
</protein>
<dbReference type="Pfam" id="PF18948">
    <property type="entry name" value="DUF5692"/>
    <property type="match status" value="1"/>
</dbReference>
<keyword evidence="1" id="KW-1133">Transmembrane helix</keyword>
<organism evidence="2 3">
    <name type="scientific">Granulicatella balaenopterae</name>
    <dbReference type="NCBI Taxonomy" id="137733"/>
    <lineage>
        <taxon>Bacteria</taxon>
        <taxon>Bacillati</taxon>
        <taxon>Bacillota</taxon>
        <taxon>Bacilli</taxon>
        <taxon>Lactobacillales</taxon>
        <taxon>Carnobacteriaceae</taxon>
        <taxon>Granulicatella</taxon>
    </lineage>
</organism>
<name>A0A1H9LL46_9LACT</name>
<feature type="transmembrane region" description="Helical" evidence="1">
    <location>
        <begin position="40"/>
        <end position="60"/>
    </location>
</feature>
<gene>
    <name evidence="2" type="ORF">SAMN05421767_12014</name>
</gene>
<dbReference type="InterPro" id="IPR043747">
    <property type="entry name" value="DUF5692"/>
</dbReference>
<keyword evidence="3" id="KW-1185">Reference proteome</keyword>
<dbReference type="Proteomes" id="UP000198556">
    <property type="component" value="Unassembled WGS sequence"/>
</dbReference>
<dbReference type="AlphaFoldDB" id="A0A1H9LL46"/>
<keyword evidence="1" id="KW-0472">Membrane</keyword>
<accession>A0A1H9LL46</accession>